<name>A0ABS8WE32_9GAMM</name>
<accession>A0ABS8WE32</accession>
<protein>
    <submittedName>
        <fullName evidence="2">TapY2 family type IVa secretion system protein</fullName>
    </submittedName>
</protein>
<gene>
    <name evidence="2" type="ORF">K6Y31_17165</name>
</gene>
<feature type="signal peptide" evidence="1">
    <location>
        <begin position="1"/>
        <end position="30"/>
    </location>
</feature>
<organism evidence="2 3">
    <name type="scientific">Motilimonas cestriensis</name>
    <dbReference type="NCBI Taxonomy" id="2742685"/>
    <lineage>
        <taxon>Bacteria</taxon>
        <taxon>Pseudomonadati</taxon>
        <taxon>Pseudomonadota</taxon>
        <taxon>Gammaproteobacteria</taxon>
        <taxon>Alteromonadales</taxon>
        <taxon>Alteromonadales genera incertae sedis</taxon>
        <taxon>Motilimonas</taxon>
    </lineage>
</organism>
<evidence type="ECO:0000313" key="3">
    <source>
        <dbReference type="Proteomes" id="UP001201273"/>
    </source>
</evidence>
<dbReference type="RefSeq" id="WP_233054164.1">
    <property type="nucleotide sequence ID" value="NZ_JAIMJA010000020.1"/>
</dbReference>
<proteinExistence type="predicted"/>
<evidence type="ECO:0000256" key="1">
    <source>
        <dbReference type="SAM" id="SignalP"/>
    </source>
</evidence>
<dbReference type="Proteomes" id="UP001201273">
    <property type="component" value="Unassembled WGS sequence"/>
</dbReference>
<dbReference type="NCBIfam" id="NF038109">
    <property type="entry name" value="tapY2_fam"/>
    <property type="match status" value="1"/>
</dbReference>
<feature type="chain" id="PRO_5046859841" evidence="1">
    <location>
        <begin position="31"/>
        <end position="115"/>
    </location>
</feature>
<keyword evidence="3" id="KW-1185">Reference proteome</keyword>
<comment type="caution">
    <text evidence="2">The sequence shown here is derived from an EMBL/GenBank/DDBJ whole genome shotgun (WGS) entry which is preliminary data.</text>
</comment>
<sequence>MIAGKNNPKHYRLSMALLLGASLILGQAQAQKPLQEYRCAMILADNEPYIGHYQYQSEYKSTDKMQKSMAEKAGESIFQADGTTLIAVKKVLECAHSGQSFTSDAAKSVEQGFDY</sequence>
<dbReference type="EMBL" id="JAIMJA010000020">
    <property type="protein sequence ID" value="MCE2596528.1"/>
    <property type="molecule type" value="Genomic_DNA"/>
</dbReference>
<reference evidence="2 3" key="1">
    <citation type="journal article" date="2022" name="Environ. Microbiol. Rep.">
        <title>Eco-phylogenetic analyses reveal divergent evolution of vitamin B12 metabolism in the marine bacterial family 'Psychromonadaceae'.</title>
        <authorList>
            <person name="Jin X."/>
            <person name="Yang Y."/>
            <person name="Cao H."/>
            <person name="Gao B."/>
            <person name="Zhao Z."/>
        </authorList>
    </citation>
    <scope>NUCLEOTIDE SEQUENCE [LARGE SCALE GENOMIC DNA]</scope>
    <source>
        <strain evidence="2 3">MKS20</strain>
    </source>
</reference>
<evidence type="ECO:0000313" key="2">
    <source>
        <dbReference type="EMBL" id="MCE2596528.1"/>
    </source>
</evidence>
<dbReference type="InterPro" id="IPR049848">
    <property type="entry name" value="TapY2-like"/>
</dbReference>
<keyword evidence="1" id="KW-0732">Signal</keyword>